<keyword evidence="3" id="KW-1185">Reference proteome</keyword>
<dbReference type="Proteomes" id="UP000799424">
    <property type="component" value="Unassembled WGS sequence"/>
</dbReference>
<dbReference type="EMBL" id="MU006230">
    <property type="protein sequence ID" value="KAF2824297.1"/>
    <property type="molecule type" value="Genomic_DNA"/>
</dbReference>
<accession>A0A6A6ZVC1</accession>
<protein>
    <submittedName>
        <fullName evidence="2">Uncharacterized protein</fullName>
    </submittedName>
</protein>
<proteinExistence type="predicted"/>
<reference evidence="2" key="1">
    <citation type="journal article" date="2020" name="Stud. Mycol.">
        <title>101 Dothideomycetes genomes: a test case for predicting lifestyles and emergence of pathogens.</title>
        <authorList>
            <person name="Haridas S."/>
            <person name="Albert R."/>
            <person name="Binder M."/>
            <person name="Bloem J."/>
            <person name="Labutti K."/>
            <person name="Salamov A."/>
            <person name="Andreopoulos B."/>
            <person name="Baker S."/>
            <person name="Barry K."/>
            <person name="Bills G."/>
            <person name="Bluhm B."/>
            <person name="Cannon C."/>
            <person name="Castanera R."/>
            <person name="Culley D."/>
            <person name="Daum C."/>
            <person name="Ezra D."/>
            <person name="Gonzalez J."/>
            <person name="Henrissat B."/>
            <person name="Kuo A."/>
            <person name="Liang C."/>
            <person name="Lipzen A."/>
            <person name="Lutzoni F."/>
            <person name="Magnuson J."/>
            <person name="Mondo S."/>
            <person name="Nolan M."/>
            <person name="Ohm R."/>
            <person name="Pangilinan J."/>
            <person name="Park H.-J."/>
            <person name="Ramirez L."/>
            <person name="Alfaro M."/>
            <person name="Sun H."/>
            <person name="Tritt A."/>
            <person name="Yoshinaga Y."/>
            <person name="Zwiers L.-H."/>
            <person name="Turgeon B."/>
            <person name="Goodwin S."/>
            <person name="Spatafora J."/>
            <person name="Crous P."/>
            <person name="Grigoriev I."/>
        </authorList>
    </citation>
    <scope>NUCLEOTIDE SEQUENCE</scope>
    <source>
        <strain evidence="2">CBS 113818</strain>
    </source>
</reference>
<sequence>MLCWWFHVRHGISASNGGLRSNSQRFIFPYTTINCFRSYFNQVGAAAAVKCPEVMLGSWRTWEARARDLRCGASTTRTATPPGHIVRQGECSIFARHNMDCTSALSSEVLWGVRWSACSSEARLPQEMSVGSEGRRDNGRVPVQHSQLTHRTKSRSARHDGGSSLPHRTCAANFSHCALFVDPAIA</sequence>
<feature type="region of interest" description="Disordered" evidence="1">
    <location>
        <begin position="126"/>
        <end position="165"/>
    </location>
</feature>
<organism evidence="2 3">
    <name type="scientific">Ophiobolus disseminans</name>
    <dbReference type="NCBI Taxonomy" id="1469910"/>
    <lineage>
        <taxon>Eukaryota</taxon>
        <taxon>Fungi</taxon>
        <taxon>Dikarya</taxon>
        <taxon>Ascomycota</taxon>
        <taxon>Pezizomycotina</taxon>
        <taxon>Dothideomycetes</taxon>
        <taxon>Pleosporomycetidae</taxon>
        <taxon>Pleosporales</taxon>
        <taxon>Pleosporineae</taxon>
        <taxon>Phaeosphaeriaceae</taxon>
        <taxon>Ophiobolus</taxon>
    </lineage>
</organism>
<dbReference type="AlphaFoldDB" id="A0A6A6ZVC1"/>
<evidence type="ECO:0000313" key="3">
    <source>
        <dbReference type="Proteomes" id="UP000799424"/>
    </source>
</evidence>
<gene>
    <name evidence="2" type="ORF">CC86DRAFT_53619</name>
</gene>
<evidence type="ECO:0000313" key="2">
    <source>
        <dbReference type="EMBL" id="KAF2824297.1"/>
    </source>
</evidence>
<evidence type="ECO:0000256" key="1">
    <source>
        <dbReference type="SAM" id="MobiDB-lite"/>
    </source>
</evidence>
<name>A0A6A6ZVC1_9PLEO</name>